<reference evidence="1 2" key="1">
    <citation type="submission" date="2018-07" db="EMBL/GenBank/DDBJ databases">
        <title>Complete genome sequence of a Pseudomonas plecoglossicida strain pathogenic to the marine fish, Larimichthys crocea.</title>
        <authorList>
            <person name="Tao Z."/>
        </authorList>
    </citation>
    <scope>NUCLEOTIDE SEQUENCE [LARGE SCALE GENOMIC DNA]</scope>
    <source>
        <strain evidence="1 2">XSDHY-P</strain>
    </source>
</reference>
<dbReference type="GO" id="GO:0000160">
    <property type="term" value="P:phosphorelay signal transduction system"/>
    <property type="evidence" value="ECO:0007669"/>
    <property type="project" value="InterPro"/>
</dbReference>
<keyword evidence="1" id="KW-0808">Transferase</keyword>
<proteinExistence type="predicted"/>
<dbReference type="GeneID" id="49613320"/>
<organism evidence="1 2">
    <name type="scientific">Pseudomonas plecoglossicida</name>
    <dbReference type="NCBI Taxonomy" id="70775"/>
    <lineage>
        <taxon>Bacteria</taxon>
        <taxon>Pseudomonadati</taxon>
        <taxon>Pseudomonadota</taxon>
        <taxon>Gammaproteobacteria</taxon>
        <taxon>Pseudomonadales</taxon>
        <taxon>Pseudomonadaceae</taxon>
        <taxon>Pseudomonas</taxon>
    </lineage>
</organism>
<dbReference type="EMBL" id="CP031146">
    <property type="protein sequence ID" value="AXM95708.1"/>
    <property type="molecule type" value="Genomic_DNA"/>
</dbReference>
<sequence>MDSTVFNNSGFQEFLLDAQVLLTQSQECLQHLELIANDPDACHCLEHTLDTLARRASGLNLSEVAQYADALQQLLSPACRNMRLHPEALPALEACLTLLAWQLELLDVRTGRLALDTSEQAALLAELAESLGQPVPQTCAPRQENGPN</sequence>
<evidence type="ECO:0000313" key="2">
    <source>
        <dbReference type="Proteomes" id="UP000256503"/>
    </source>
</evidence>
<dbReference type="RefSeq" id="WP_016391305.1">
    <property type="nucleotide sequence ID" value="NZ_BSOM01000028.1"/>
</dbReference>
<dbReference type="InterPro" id="IPR036641">
    <property type="entry name" value="HPT_dom_sf"/>
</dbReference>
<dbReference type="GO" id="GO:0016301">
    <property type="term" value="F:kinase activity"/>
    <property type="evidence" value="ECO:0007669"/>
    <property type="project" value="UniProtKB-KW"/>
</dbReference>
<dbReference type="Proteomes" id="UP000256503">
    <property type="component" value="Chromosome"/>
</dbReference>
<keyword evidence="1" id="KW-0418">Kinase</keyword>
<accession>A0AAD0QU94</accession>
<protein>
    <submittedName>
        <fullName evidence="1">Histidine kinase</fullName>
    </submittedName>
</protein>
<name>A0AAD0QU94_PSEDL</name>
<dbReference type="AlphaFoldDB" id="A0AAD0QU94"/>
<gene>
    <name evidence="1" type="ORF">DVB73_07815</name>
</gene>
<dbReference type="Gene3D" id="1.20.120.160">
    <property type="entry name" value="HPT domain"/>
    <property type="match status" value="1"/>
</dbReference>
<evidence type="ECO:0000313" key="1">
    <source>
        <dbReference type="EMBL" id="AXM95708.1"/>
    </source>
</evidence>